<dbReference type="SUPFAM" id="SSF57667">
    <property type="entry name" value="beta-beta-alpha zinc fingers"/>
    <property type="match status" value="2"/>
</dbReference>
<dbReference type="PANTHER" id="PTHR23235:SF60">
    <property type="entry name" value="STRIPE, ISOFORM D"/>
    <property type="match status" value="1"/>
</dbReference>
<dbReference type="AlphaFoldDB" id="A0AAU7EA62"/>
<dbReference type="GO" id="GO:0000981">
    <property type="term" value="F:DNA-binding transcription factor activity, RNA polymerase II-specific"/>
    <property type="evidence" value="ECO:0007669"/>
    <property type="project" value="TreeGrafter"/>
</dbReference>
<keyword evidence="4 10" id="KW-0863">Zinc-finger</keyword>
<feature type="region of interest" description="Disordered" evidence="11">
    <location>
        <begin position="342"/>
        <end position="368"/>
    </location>
</feature>
<dbReference type="Pfam" id="PF00096">
    <property type="entry name" value="zf-C2H2"/>
    <property type="match status" value="3"/>
</dbReference>
<protein>
    <submittedName>
        <fullName evidence="13">EGR</fullName>
    </submittedName>
</protein>
<evidence type="ECO:0000256" key="4">
    <source>
        <dbReference type="ARBA" id="ARBA00022771"/>
    </source>
</evidence>
<dbReference type="EMBL" id="PP860489">
    <property type="protein sequence ID" value="XBK22705.1"/>
    <property type="molecule type" value="mRNA"/>
</dbReference>
<gene>
    <name evidence="13" type="primary">egr</name>
</gene>
<evidence type="ECO:0000256" key="5">
    <source>
        <dbReference type="ARBA" id="ARBA00022833"/>
    </source>
</evidence>
<evidence type="ECO:0000256" key="2">
    <source>
        <dbReference type="ARBA" id="ARBA00022723"/>
    </source>
</evidence>
<dbReference type="PROSITE" id="PS00028">
    <property type="entry name" value="ZINC_FINGER_C2H2_1"/>
    <property type="match status" value="3"/>
</dbReference>
<evidence type="ECO:0000256" key="8">
    <source>
        <dbReference type="ARBA" id="ARBA00023163"/>
    </source>
</evidence>
<evidence type="ECO:0000256" key="10">
    <source>
        <dbReference type="PROSITE-ProRule" id="PRU00042"/>
    </source>
</evidence>
<sequence>MPSEHSVEKATEMRMDTTEAQVASLSESVISHHINLANEPDSGYLYNYKNIPLTVVEDIVTSMSMAVPNNQDIFSNVNTLQSIAGSMEEFEYKPQVTEGGFVDVNHNVNPYPTGGPIAMSPSTTHSASPVPSTSPDSGCSPSSGWWSGPSTPVERPMTSLADTIGGIITSSSSLINDTACSQSIIGGSPVPPMVTDAFTPPSTCYDAITTADLSGVHAMPSFSCCYTLPTTASMETNAFDGMQPMNLQQPSLSNTNIPCTQYEPQPPIKVEVMRYNWPTATDPSPLGFGRPEELLGQPSLSCSQMPQTTIVARHQGIGDSLMMQITTSADAVRQPYHVAPSVVGKTTTPKPRRYTRTGRTPPHERPYACPAENCDRRFSRSDELTRHIRIHTGHKPFQCRICLRNFSRSDHLTTHIRTHTGEKPFQCETCGRKFARSDERKRHTKIHQRQKVKREADLIKNASSCSYQQQPSSAEPSSQRAATSHGRVTTPQGAINPQVRATTSPGQQVPCMPTAVLPVSPPLTTS</sequence>
<name>A0AAU7EA62_9ECHN</name>
<accession>A0AAU7EA62</accession>
<evidence type="ECO:0000256" key="3">
    <source>
        <dbReference type="ARBA" id="ARBA00022737"/>
    </source>
</evidence>
<dbReference type="PANTHER" id="PTHR23235">
    <property type="entry name" value="KRUEPPEL-LIKE TRANSCRIPTION FACTOR"/>
    <property type="match status" value="1"/>
</dbReference>
<keyword evidence="9" id="KW-0539">Nucleus</keyword>
<feature type="domain" description="C2H2-type" evidence="12">
    <location>
        <begin position="425"/>
        <end position="452"/>
    </location>
</feature>
<feature type="compositionally biased region" description="Low complexity" evidence="11">
    <location>
        <begin position="468"/>
        <end position="482"/>
    </location>
</feature>
<feature type="domain" description="C2H2-type" evidence="12">
    <location>
        <begin position="367"/>
        <end position="396"/>
    </location>
</feature>
<organism evidence="13">
    <name type="scientific">Eupentacta fraudatrix</name>
    <dbReference type="NCBI Taxonomy" id="1774088"/>
    <lineage>
        <taxon>Eukaryota</taxon>
        <taxon>Metazoa</taxon>
        <taxon>Echinodermata</taxon>
        <taxon>Eleutherozoa</taxon>
        <taxon>Echinozoa</taxon>
        <taxon>Holothuroidea</taxon>
        <taxon>Dendrochirotacea</taxon>
        <taxon>Dendrochirotida</taxon>
        <taxon>Sclerodactylidae</taxon>
        <taxon>Eupentacta</taxon>
    </lineage>
</organism>
<dbReference type="SMART" id="SM00355">
    <property type="entry name" value="ZnF_C2H2"/>
    <property type="match status" value="3"/>
</dbReference>
<reference evidence="13" key="1">
    <citation type="journal article" date="2022" name="Int. J. Mol. Sci.">
        <title>Muscle Regeneration in Holothurians without the Upregulation of Muscle Genes.</title>
        <authorList>
            <person name="Nizhnichenko V.A."/>
            <person name="Boyko A.V."/>
            <person name="Ginanova T.T."/>
            <person name="Dolmatov I.Y."/>
        </authorList>
    </citation>
    <scope>NUCLEOTIDE SEQUENCE</scope>
    <source>
        <tissue evidence="13">Gut</tissue>
    </source>
</reference>
<dbReference type="FunFam" id="3.30.160.60:FF:000064">
    <property type="entry name" value="Early growth response protein 3"/>
    <property type="match status" value="1"/>
</dbReference>
<feature type="compositionally biased region" description="Polar residues" evidence="11">
    <location>
        <begin position="120"/>
        <end position="130"/>
    </location>
</feature>
<feature type="compositionally biased region" description="Low complexity" evidence="11">
    <location>
        <begin position="131"/>
        <end position="151"/>
    </location>
</feature>
<feature type="compositionally biased region" description="Polar residues" evidence="11">
    <location>
        <begin position="486"/>
        <end position="507"/>
    </location>
</feature>
<evidence type="ECO:0000259" key="12">
    <source>
        <dbReference type="PROSITE" id="PS50157"/>
    </source>
</evidence>
<keyword evidence="5" id="KW-0862">Zinc</keyword>
<feature type="domain" description="C2H2-type" evidence="12">
    <location>
        <begin position="397"/>
        <end position="424"/>
    </location>
</feature>
<evidence type="ECO:0000256" key="9">
    <source>
        <dbReference type="ARBA" id="ARBA00023242"/>
    </source>
</evidence>
<evidence type="ECO:0000256" key="6">
    <source>
        <dbReference type="ARBA" id="ARBA00023015"/>
    </source>
</evidence>
<keyword evidence="2" id="KW-0479">Metal-binding</keyword>
<keyword evidence="6" id="KW-0805">Transcription regulation</keyword>
<dbReference type="PROSITE" id="PS50157">
    <property type="entry name" value="ZINC_FINGER_C2H2_2"/>
    <property type="match status" value="3"/>
</dbReference>
<dbReference type="GO" id="GO:0005634">
    <property type="term" value="C:nucleus"/>
    <property type="evidence" value="ECO:0007669"/>
    <property type="project" value="UniProtKB-SubCell"/>
</dbReference>
<dbReference type="InterPro" id="IPR036236">
    <property type="entry name" value="Znf_C2H2_sf"/>
</dbReference>
<dbReference type="GO" id="GO:0000978">
    <property type="term" value="F:RNA polymerase II cis-regulatory region sequence-specific DNA binding"/>
    <property type="evidence" value="ECO:0007669"/>
    <property type="project" value="TreeGrafter"/>
</dbReference>
<feature type="region of interest" description="Disordered" evidence="11">
    <location>
        <begin position="464"/>
        <end position="526"/>
    </location>
</feature>
<evidence type="ECO:0000256" key="11">
    <source>
        <dbReference type="SAM" id="MobiDB-lite"/>
    </source>
</evidence>
<keyword evidence="3" id="KW-0677">Repeat</keyword>
<keyword evidence="8" id="KW-0804">Transcription</keyword>
<dbReference type="GO" id="GO:0008270">
    <property type="term" value="F:zinc ion binding"/>
    <property type="evidence" value="ECO:0007669"/>
    <property type="project" value="UniProtKB-KW"/>
</dbReference>
<evidence type="ECO:0000313" key="13">
    <source>
        <dbReference type="EMBL" id="XBK22705.1"/>
    </source>
</evidence>
<feature type="region of interest" description="Disordered" evidence="11">
    <location>
        <begin position="118"/>
        <end position="151"/>
    </location>
</feature>
<keyword evidence="7" id="KW-0238">DNA-binding</keyword>
<dbReference type="InterPro" id="IPR013087">
    <property type="entry name" value="Znf_C2H2_type"/>
</dbReference>
<reference evidence="13" key="2">
    <citation type="submission" date="2024-06" db="EMBL/GenBank/DDBJ databases">
        <authorList>
            <person name="Nizhnichenko V."/>
        </authorList>
    </citation>
    <scope>NUCLEOTIDE SEQUENCE</scope>
    <source>
        <tissue evidence="13">Gut</tissue>
    </source>
</reference>
<evidence type="ECO:0000256" key="1">
    <source>
        <dbReference type="ARBA" id="ARBA00004123"/>
    </source>
</evidence>
<dbReference type="Gene3D" id="3.30.160.60">
    <property type="entry name" value="Classic Zinc Finger"/>
    <property type="match status" value="3"/>
</dbReference>
<evidence type="ECO:0000256" key="7">
    <source>
        <dbReference type="ARBA" id="ARBA00023125"/>
    </source>
</evidence>
<comment type="subcellular location">
    <subcellularLocation>
        <location evidence="1">Nucleus</location>
    </subcellularLocation>
</comment>
<proteinExistence type="evidence at transcript level"/>